<keyword evidence="1" id="KW-1185">Reference proteome</keyword>
<dbReference type="AlphaFoldDB" id="A0A915AWY5"/>
<sequence length="47" mass="5670">MRANMPTGPRFYFHRPHSPNHHYLTRIAVSARRFLHRMLTCFSDDNL</sequence>
<dbReference type="WBParaSite" id="PgR019_g007_t01">
    <property type="protein sequence ID" value="PgR019_g007_t01"/>
    <property type="gene ID" value="PgR019_g007"/>
</dbReference>
<proteinExistence type="predicted"/>
<evidence type="ECO:0000313" key="1">
    <source>
        <dbReference type="Proteomes" id="UP000887569"/>
    </source>
</evidence>
<organism evidence="1 2">
    <name type="scientific">Parascaris univalens</name>
    <name type="common">Nematode worm</name>
    <dbReference type="NCBI Taxonomy" id="6257"/>
    <lineage>
        <taxon>Eukaryota</taxon>
        <taxon>Metazoa</taxon>
        <taxon>Ecdysozoa</taxon>
        <taxon>Nematoda</taxon>
        <taxon>Chromadorea</taxon>
        <taxon>Rhabditida</taxon>
        <taxon>Spirurina</taxon>
        <taxon>Ascaridomorpha</taxon>
        <taxon>Ascaridoidea</taxon>
        <taxon>Ascarididae</taxon>
        <taxon>Parascaris</taxon>
    </lineage>
</organism>
<name>A0A915AWY5_PARUN</name>
<reference evidence="2" key="1">
    <citation type="submission" date="2022-11" db="UniProtKB">
        <authorList>
            <consortium name="WormBaseParasite"/>
        </authorList>
    </citation>
    <scope>IDENTIFICATION</scope>
</reference>
<dbReference type="Proteomes" id="UP000887569">
    <property type="component" value="Unplaced"/>
</dbReference>
<accession>A0A915AWY5</accession>
<protein>
    <submittedName>
        <fullName evidence="2">Uncharacterized protein</fullName>
    </submittedName>
</protein>
<evidence type="ECO:0000313" key="2">
    <source>
        <dbReference type="WBParaSite" id="PgR019_g007_t01"/>
    </source>
</evidence>